<evidence type="ECO:0000256" key="4">
    <source>
        <dbReference type="ARBA" id="ARBA00022840"/>
    </source>
</evidence>
<feature type="domain" description="NB-ARC" evidence="5">
    <location>
        <begin position="3"/>
        <end position="72"/>
    </location>
</feature>
<dbReference type="InterPro" id="IPR050905">
    <property type="entry name" value="Plant_NBS-LRR"/>
</dbReference>
<dbReference type="GO" id="GO:0006952">
    <property type="term" value="P:defense response"/>
    <property type="evidence" value="ECO:0007669"/>
    <property type="project" value="UniProtKB-KW"/>
</dbReference>
<dbReference type="STRING" id="57577.A0A2K3LFY7"/>
<proteinExistence type="inferred from homology"/>
<evidence type="ECO:0000259" key="5">
    <source>
        <dbReference type="Pfam" id="PF00931"/>
    </source>
</evidence>
<dbReference type="Proteomes" id="UP000236291">
    <property type="component" value="Unassembled WGS sequence"/>
</dbReference>
<gene>
    <name evidence="6" type="ORF">L195_g033404</name>
</gene>
<dbReference type="InterPro" id="IPR032675">
    <property type="entry name" value="LRR_dom_sf"/>
</dbReference>
<keyword evidence="4" id="KW-0067">ATP-binding</keyword>
<name>A0A2K3LFY7_TRIPR</name>
<comment type="caution">
    <text evidence="6">The sequence shown here is derived from an EMBL/GenBank/DDBJ whole genome shotgun (WGS) entry which is preliminary data.</text>
</comment>
<evidence type="ECO:0000256" key="1">
    <source>
        <dbReference type="ARBA" id="ARBA00008894"/>
    </source>
</evidence>
<dbReference type="SUPFAM" id="SSF52540">
    <property type="entry name" value="P-loop containing nucleoside triphosphate hydrolases"/>
    <property type="match status" value="1"/>
</dbReference>
<dbReference type="InterPro" id="IPR027417">
    <property type="entry name" value="P-loop_NTPase"/>
</dbReference>
<dbReference type="Gene3D" id="1.10.8.430">
    <property type="entry name" value="Helical domain of apoptotic protease-activating factors"/>
    <property type="match status" value="1"/>
</dbReference>
<organism evidence="6 7">
    <name type="scientific">Trifolium pratense</name>
    <name type="common">Red clover</name>
    <dbReference type="NCBI Taxonomy" id="57577"/>
    <lineage>
        <taxon>Eukaryota</taxon>
        <taxon>Viridiplantae</taxon>
        <taxon>Streptophyta</taxon>
        <taxon>Embryophyta</taxon>
        <taxon>Tracheophyta</taxon>
        <taxon>Spermatophyta</taxon>
        <taxon>Magnoliopsida</taxon>
        <taxon>eudicotyledons</taxon>
        <taxon>Gunneridae</taxon>
        <taxon>Pentapetalae</taxon>
        <taxon>rosids</taxon>
        <taxon>fabids</taxon>
        <taxon>Fabales</taxon>
        <taxon>Fabaceae</taxon>
        <taxon>Papilionoideae</taxon>
        <taxon>50 kb inversion clade</taxon>
        <taxon>NPAAA clade</taxon>
        <taxon>Hologalegina</taxon>
        <taxon>IRL clade</taxon>
        <taxon>Trifolieae</taxon>
        <taxon>Trifolium</taxon>
    </lineage>
</organism>
<dbReference type="InterPro" id="IPR042197">
    <property type="entry name" value="Apaf_helical"/>
</dbReference>
<dbReference type="Gene3D" id="3.80.10.10">
    <property type="entry name" value="Ribonuclease Inhibitor"/>
    <property type="match status" value="1"/>
</dbReference>
<keyword evidence="3" id="KW-0611">Plant defense</keyword>
<dbReference type="Pfam" id="PF00931">
    <property type="entry name" value="NB-ARC"/>
    <property type="match status" value="1"/>
</dbReference>
<dbReference type="GO" id="GO:0005524">
    <property type="term" value="F:ATP binding"/>
    <property type="evidence" value="ECO:0007669"/>
    <property type="project" value="UniProtKB-KW"/>
</dbReference>
<reference evidence="6 7" key="1">
    <citation type="journal article" date="2014" name="Am. J. Bot.">
        <title>Genome assembly and annotation for red clover (Trifolium pratense; Fabaceae).</title>
        <authorList>
            <person name="Istvanek J."/>
            <person name="Jaros M."/>
            <person name="Krenek A."/>
            <person name="Repkova J."/>
        </authorList>
    </citation>
    <scope>NUCLEOTIDE SEQUENCE [LARGE SCALE GENOMIC DNA]</scope>
    <source>
        <strain evidence="7">cv. Tatra</strain>
        <tissue evidence="6">Young leaves</tissue>
    </source>
</reference>
<dbReference type="PANTHER" id="PTHR33463:SF105">
    <property type="entry name" value="AND NB-ARC DOMAIN DISEASE RESISTANCE PROTEIN, PUTATIVE-RELATED"/>
    <property type="match status" value="1"/>
</dbReference>
<accession>A0A2K3LFY7</accession>
<evidence type="ECO:0000313" key="6">
    <source>
        <dbReference type="EMBL" id="PNX77437.1"/>
    </source>
</evidence>
<evidence type="ECO:0000313" key="7">
    <source>
        <dbReference type="Proteomes" id="UP000236291"/>
    </source>
</evidence>
<feature type="non-terminal residue" evidence="6">
    <location>
        <position position="1"/>
    </location>
</feature>
<dbReference type="GO" id="GO:0043531">
    <property type="term" value="F:ADP binding"/>
    <property type="evidence" value="ECO:0007669"/>
    <property type="project" value="InterPro"/>
</dbReference>
<dbReference type="SUPFAM" id="SSF52058">
    <property type="entry name" value="L domain-like"/>
    <property type="match status" value="1"/>
</dbReference>
<protein>
    <submittedName>
        <fullName evidence="6">CC-NBS-LRR resistance protein</fullName>
    </submittedName>
</protein>
<evidence type="ECO:0000256" key="2">
    <source>
        <dbReference type="ARBA" id="ARBA00022741"/>
    </source>
</evidence>
<dbReference type="PANTHER" id="PTHR33463">
    <property type="entry name" value="NB-ARC DOMAIN-CONTAINING PROTEIN-RELATED"/>
    <property type="match status" value="1"/>
</dbReference>
<evidence type="ECO:0000256" key="3">
    <source>
        <dbReference type="ARBA" id="ARBA00022821"/>
    </source>
</evidence>
<sequence>NGEKILIILDDVWGDINFDEIGIPQSDNRKGCRVFVTTRNLQVCNRLGCSRTIQLDLLSEEDAWIMFQRHAGLSKVSTKNLLDRGRKIANECKRLPIAIAAIASSLKGEQRREKWDVALNSLQKHMSIRGVDEDLVDIYKCLKFSYDYLKNKNAEELFLLCSIFQEDAEIRTQILTRLGIGVGLFGESYDKYNNARNLVVVAKDKLLDSCLLLKTNKGDVKMHDLVALWIHSLKILQSLTNIRSLLVESADLGDISVLGNLQSLETLDLNHCTIDELPQEIAKLKELRLLNLEYCRIKRNNLTYIGKVSSH</sequence>
<dbReference type="Gene3D" id="3.40.50.300">
    <property type="entry name" value="P-loop containing nucleotide triphosphate hydrolases"/>
    <property type="match status" value="1"/>
</dbReference>
<dbReference type="AlphaFoldDB" id="A0A2K3LFY7"/>
<dbReference type="InterPro" id="IPR002182">
    <property type="entry name" value="NB-ARC"/>
</dbReference>
<comment type="similarity">
    <text evidence="1">Belongs to the disease resistance NB-LRR family.</text>
</comment>
<dbReference type="EMBL" id="ASHM01032366">
    <property type="protein sequence ID" value="PNX77437.1"/>
    <property type="molecule type" value="Genomic_DNA"/>
</dbReference>
<keyword evidence="2" id="KW-0547">Nucleotide-binding</keyword>
<reference evidence="6 7" key="2">
    <citation type="journal article" date="2017" name="Front. Plant Sci.">
        <title>Gene Classification and Mining of Molecular Markers Useful in Red Clover (Trifolium pratense) Breeding.</title>
        <authorList>
            <person name="Istvanek J."/>
            <person name="Dluhosova J."/>
            <person name="Dluhos P."/>
            <person name="Patkova L."/>
            <person name="Nedelnik J."/>
            <person name="Repkova J."/>
        </authorList>
    </citation>
    <scope>NUCLEOTIDE SEQUENCE [LARGE SCALE GENOMIC DNA]</scope>
    <source>
        <strain evidence="7">cv. Tatra</strain>
        <tissue evidence="6">Young leaves</tissue>
    </source>
</reference>